<gene>
    <name evidence="1" type="ORF">FHR34_001163</name>
</gene>
<protein>
    <recommendedName>
        <fullName evidence="3">Ead/Ea22-like family protein</fullName>
    </recommendedName>
</protein>
<evidence type="ECO:0000313" key="2">
    <source>
        <dbReference type="Proteomes" id="UP000540506"/>
    </source>
</evidence>
<dbReference type="Proteomes" id="UP000540506">
    <property type="component" value="Unassembled WGS sequence"/>
</dbReference>
<keyword evidence="2" id="KW-1185">Reference proteome</keyword>
<evidence type="ECO:0008006" key="3">
    <source>
        <dbReference type="Google" id="ProtNLM"/>
    </source>
</evidence>
<dbReference type="EMBL" id="JACHJV010000001">
    <property type="protein sequence ID" value="MBB4922170.1"/>
    <property type="molecule type" value="Genomic_DNA"/>
</dbReference>
<sequence length="144" mass="15375">MTVPLSDEQHAAIRAREQAATPGPWTVEWDHDDVSDQPFPVSLGPIGYLEHHGERDVADAEFIAHAREDVPLLLAEVDRLRAELATARADAINEAIGSFTGLANLAPDSHRAPGLNFAIGALMAVRDYPVPAARTAAADGPHTT</sequence>
<proteinExistence type="predicted"/>
<reference evidence="1 2" key="1">
    <citation type="submission" date="2020-08" db="EMBL/GenBank/DDBJ databases">
        <title>Sequencing the genomes of 1000 actinobacteria strains.</title>
        <authorList>
            <person name="Klenk H.-P."/>
        </authorList>
    </citation>
    <scope>NUCLEOTIDE SEQUENCE [LARGE SCALE GENOMIC DNA]</scope>
    <source>
        <strain evidence="1 2">DSM 41654</strain>
    </source>
</reference>
<organism evidence="1 2">
    <name type="scientific">Kitasatospora kifunensis</name>
    <name type="common">Streptomyces kifunensis</name>
    <dbReference type="NCBI Taxonomy" id="58351"/>
    <lineage>
        <taxon>Bacteria</taxon>
        <taxon>Bacillati</taxon>
        <taxon>Actinomycetota</taxon>
        <taxon>Actinomycetes</taxon>
        <taxon>Kitasatosporales</taxon>
        <taxon>Streptomycetaceae</taxon>
        <taxon>Kitasatospora</taxon>
    </lineage>
</organism>
<dbReference type="RefSeq" id="WP_184934386.1">
    <property type="nucleotide sequence ID" value="NZ_JACHJV010000001.1"/>
</dbReference>
<accession>A0A7W7VU70</accession>
<evidence type="ECO:0000313" key="1">
    <source>
        <dbReference type="EMBL" id="MBB4922170.1"/>
    </source>
</evidence>
<dbReference type="AlphaFoldDB" id="A0A7W7VU70"/>
<name>A0A7W7VU70_KITKI</name>
<comment type="caution">
    <text evidence="1">The sequence shown here is derived from an EMBL/GenBank/DDBJ whole genome shotgun (WGS) entry which is preliminary data.</text>
</comment>